<feature type="transmembrane region" description="Helical" evidence="1">
    <location>
        <begin position="7"/>
        <end position="23"/>
    </location>
</feature>
<sequence length="108" mass="13117">MNRKWSIYYFIMVLFFGLGRWWIIQHYQLTTSHPLVIGQSVLLYWVIGFSALLWGPVVYFIMQKLRRVMNKRIQRFRAFIFIYALFTSLIIFSALTTLSLIIFYRSLY</sequence>
<keyword evidence="1" id="KW-1133">Transmembrane helix</keyword>
<dbReference type="OrthoDB" id="2598858at2"/>
<dbReference type="AlphaFoldDB" id="A0A364K9Q7"/>
<gene>
    <name evidence="2" type="ORF">DL897_03050</name>
</gene>
<feature type="transmembrane region" description="Helical" evidence="1">
    <location>
        <begin position="43"/>
        <end position="61"/>
    </location>
</feature>
<evidence type="ECO:0000313" key="2">
    <source>
        <dbReference type="EMBL" id="RAL27029.1"/>
    </source>
</evidence>
<evidence type="ECO:0000313" key="3">
    <source>
        <dbReference type="Proteomes" id="UP000251213"/>
    </source>
</evidence>
<dbReference type="EMBL" id="QJKK01000001">
    <property type="protein sequence ID" value="RAL27029.1"/>
    <property type="molecule type" value="Genomic_DNA"/>
</dbReference>
<comment type="caution">
    <text evidence="2">The sequence shown here is derived from an EMBL/GenBank/DDBJ whole genome shotgun (WGS) entry which is preliminary data.</text>
</comment>
<keyword evidence="1" id="KW-0812">Transmembrane</keyword>
<dbReference type="RefSeq" id="WP_113657634.1">
    <property type="nucleotide sequence ID" value="NZ_KZ845663.1"/>
</dbReference>
<keyword evidence="3" id="KW-1185">Reference proteome</keyword>
<name>A0A364K9Q7_9BACL</name>
<protein>
    <submittedName>
        <fullName evidence="2">Uncharacterized protein</fullName>
    </submittedName>
</protein>
<proteinExistence type="predicted"/>
<reference evidence="2 3" key="1">
    <citation type="submission" date="2018-06" db="EMBL/GenBank/DDBJ databases">
        <title>Thermoflavimicrobium daqus sp. nov., a thermophilic microbe isolated from Moutai-flavour Daqu.</title>
        <authorList>
            <person name="Wang X."/>
            <person name="Zhou H."/>
        </authorList>
    </citation>
    <scope>NUCLEOTIDE SEQUENCE [LARGE SCALE GENOMIC DNA]</scope>
    <source>
        <strain evidence="2 3">FBKL4.011</strain>
    </source>
</reference>
<accession>A0A364K9Q7</accession>
<keyword evidence="1" id="KW-0472">Membrane</keyword>
<organism evidence="2 3">
    <name type="scientific">Thermoflavimicrobium daqui</name>
    <dbReference type="NCBI Taxonomy" id="2137476"/>
    <lineage>
        <taxon>Bacteria</taxon>
        <taxon>Bacillati</taxon>
        <taxon>Bacillota</taxon>
        <taxon>Bacilli</taxon>
        <taxon>Bacillales</taxon>
        <taxon>Thermoactinomycetaceae</taxon>
        <taxon>Thermoflavimicrobium</taxon>
    </lineage>
</organism>
<reference evidence="2 3" key="2">
    <citation type="submission" date="2018-06" db="EMBL/GenBank/DDBJ databases">
        <authorList>
            <person name="Zhirakovskaya E."/>
        </authorList>
    </citation>
    <scope>NUCLEOTIDE SEQUENCE [LARGE SCALE GENOMIC DNA]</scope>
    <source>
        <strain evidence="2 3">FBKL4.011</strain>
    </source>
</reference>
<dbReference type="Proteomes" id="UP000251213">
    <property type="component" value="Unassembled WGS sequence"/>
</dbReference>
<evidence type="ECO:0000256" key="1">
    <source>
        <dbReference type="SAM" id="Phobius"/>
    </source>
</evidence>
<feature type="transmembrane region" description="Helical" evidence="1">
    <location>
        <begin position="81"/>
        <end position="104"/>
    </location>
</feature>